<comment type="caution">
    <text evidence="1">The sequence shown here is derived from an EMBL/GenBank/DDBJ whole genome shotgun (WGS) entry which is preliminary data.</text>
</comment>
<name>A0ABW6UTY4_9ACTN</name>
<gene>
    <name evidence="1" type="ORF">ACFY1D_36805</name>
</gene>
<protein>
    <submittedName>
        <fullName evidence="1">Uncharacterized protein</fullName>
    </submittedName>
</protein>
<keyword evidence="2" id="KW-1185">Reference proteome</keyword>
<dbReference type="Proteomes" id="UP001602058">
    <property type="component" value="Unassembled WGS sequence"/>
</dbReference>
<dbReference type="EMBL" id="JBIAWJ010000031">
    <property type="protein sequence ID" value="MFF4526932.1"/>
    <property type="molecule type" value="Genomic_DNA"/>
</dbReference>
<proteinExistence type="predicted"/>
<evidence type="ECO:0000313" key="1">
    <source>
        <dbReference type="EMBL" id="MFF4526932.1"/>
    </source>
</evidence>
<accession>A0ABW6UTY4</accession>
<sequence>MPEYTPGYVAALAAALMQANTAALYAAEHGNNPLGRPVQGNPGLRIWNGDLLRLGHLPLTPFAVEANVLLQDGLYVDLAHHEHVHIDPELDQWVFCAAHADGAVPITIAVTQTRIDEDPAHHCNHSFPVTPPRGSIDQPGNCRNCGTTYTEARRLATTHDDQDPEPTNR</sequence>
<evidence type="ECO:0000313" key="2">
    <source>
        <dbReference type="Proteomes" id="UP001602058"/>
    </source>
</evidence>
<reference evidence="1 2" key="1">
    <citation type="submission" date="2024-10" db="EMBL/GenBank/DDBJ databases">
        <title>The Natural Products Discovery Center: Release of the First 8490 Sequenced Strains for Exploring Actinobacteria Biosynthetic Diversity.</title>
        <authorList>
            <person name="Kalkreuter E."/>
            <person name="Kautsar S.A."/>
            <person name="Yang D."/>
            <person name="Bader C.D."/>
            <person name="Teijaro C.N."/>
            <person name="Fluegel L."/>
            <person name="Davis C.M."/>
            <person name="Simpson J.R."/>
            <person name="Lauterbach L."/>
            <person name="Steele A.D."/>
            <person name="Gui C."/>
            <person name="Meng S."/>
            <person name="Li G."/>
            <person name="Viehrig K."/>
            <person name="Ye F."/>
            <person name="Su P."/>
            <person name="Kiefer A.F."/>
            <person name="Nichols A."/>
            <person name="Cepeda A.J."/>
            <person name="Yan W."/>
            <person name="Fan B."/>
            <person name="Jiang Y."/>
            <person name="Adhikari A."/>
            <person name="Zheng C.-J."/>
            <person name="Schuster L."/>
            <person name="Cowan T.M."/>
            <person name="Smanski M.J."/>
            <person name="Chevrette M.G."/>
            <person name="De Carvalho L.P.S."/>
            <person name="Shen B."/>
        </authorList>
    </citation>
    <scope>NUCLEOTIDE SEQUENCE [LARGE SCALE GENOMIC DNA]</scope>
    <source>
        <strain evidence="1 2">NPDC001390</strain>
    </source>
</reference>
<organism evidence="1 2">
    <name type="scientific">Streptomyces bluensis</name>
    <dbReference type="NCBI Taxonomy" id="33897"/>
    <lineage>
        <taxon>Bacteria</taxon>
        <taxon>Bacillati</taxon>
        <taxon>Actinomycetota</taxon>
        <taxon>Actinomycetes</taxon>
        <taxon>Kitasatosporales</taxon>
        <taxon>Streptomycetaceae</taxon>
        <taxon>Streptomyces</taxon>
    </lineage>
</organism>
<dbReference type="RefSeq" id="WP_387892417.1">
    <property type="nucleotide sequence ID" value="NZ_JBIAWJ010000031.1"/>
</dbReference>